<dbReference type="Proteomes" id="UP000606974">
    <property type="component" value="Unassembled WGS sequence"/>
</dbReference>
<feature type="domain" description="DUF7791" evidence="1">
    <location>
        <begin position="155"/>
        <end position="312"/>
    </location>
</feature>
<evidence type="ECO:0000313" key="3">
    <source>
        <dbReference type="Proteomes" id="UP000606974"/>
    </source>
</evidence>
<keyword evidence="3" id="KW-1185">Reference proteome</keyword>
<gene>
    <name evidence="2" type="ORF">GJ744_005915</name>
</gene>
<proteinExistence type="predicted"/>
<sequence>MMNGQTSLAKGPAESLGSVGIYEWTVKRLLSVLRYFLIQKPSSVRICFFIDGLDEFDGEEDDLLEIIRFMNIEKTVNDKLRSKLESLFPSEKEETENMIKDVCYKAQGVFLWLDLTIKALVNAIRNGDNIEELSERLQTTPDTIEGVYIDMFNRLDKLYLATAAKYFRFLKQAQVWPQRPWTLLSFVCVDYSLWQRILSNDLACFESSEFFNICHQIENRILTRCAGLVEINDQLSNVFERLGIIDRWQLTELGIQQREGSISCHFREVNFIHRSALEFLETHHQEFFQEPNWHLEARLALARSQLGEISVIPIVKSELYKEGGFVEIHKPIKRLMDTLAAFNKSEATERADRAFEDAAIEMVDQTFQVIKQVHVNLSRSETSSYEEYSRKDFHLLMPWFDTQFPLYDCHGFAAYFGCRNYVSHHLSLRNCSIEEYEYLLACIVGGIQCRICENERVEGYFPILEELVRRGANPNLLARVQTYCYLSEVSACGKALEYLIPNWRRPGFSISFVKTLLSHGADVNTSIFTTFGRFRTGRNLVGDQVPVSTKSGIQAVFVLEESPLSYVERHMTYEGSDDLKEIRNLLRSHGALKRRRCRLFQFIESGSTKWPSEMSTWYRLSQGQSDRIVELCKWESAGDYLRRQGEVDTDSDAVESVAAEIRSSLIEADIVNDSTYVLRSSFKSEVGET</sequence>
<organism evidence="2 3">
    <name type="scientific">Endocarpon pusillum</name>
    <dbReference type="NCBI Taxonomy" id="364733"/>
    <lineage>
        <taxon>Eukaryota</taxon>
        <taxon>Fungi</taxon>
        <taxon>Dikarya</taxon>
        <taxon>Ascomycota</taxon>
        <taxon>Pezizomycotina</taxon>
        <taxon>Eurotiomycetes</taxon>
        <taxon>Chaetothyriomycetidae</taxon>
        <taxon>Verrucariales</taxon>
        <taxon>Verrucariaceae</taxon>
        <taxon>Endocarpon</taxon>
    </lineage>
</organism>
<evidence type="ECO:0000259" key="1">
    <source>
        <dbReference type="Pfam" id="PF25053"/>
    </source>
</evidence>
<comment type="caution">
    <text evidence="2">The sequence shown here is derived from an EMBL/GenBank/DDBJ whole genome shotgun (WGS) entry which is preliminary data.</text>
</comment>
<reference evidence="2" key="1">
    <citation type="submission" date="2020-02" db="EMBL/GenBank/DDBJ databases">
        <authorList>
            <person name="Palmer J.M."/>
        </authorList>
    </citation>
    <scope>NUCLEOTIDE SEQUENCE</scope>
    <source>
        <strain evidence="2">EPUS1.4</strain>
        <tissue evidence="2">Thallus</tissue>
    </source>
</reference>
<dbReference type="PANTHER" id="PTHR10039">
    <property type="entry name" value="AMELOGENIN"/>
    <property type="match status" value="1"/>
</dbReference>
<dbReference type="InterPro" id="IPR056693">
    <property type="entry name" value="DUF7791"/>
</dbReference>
<dbReference type="EMBL" id="JAACFV010000026">
    <property type="protein sequence ID" value="KAF7510815.1"/>
    <property type="molecule type" value="Genomic_DNA"/>
</dbReference>
<dbReference type="Pfam" id="PF25053">
    <property type="entry name" value="DUF7791"/>
    <property type="match status" value="1"/>
</dbReference>
<protein>
    <recommendedName>
        <fullName evidence="1">DUF7791 domain-containing protein</fullName>
    </recommendedName>
</protein>
<dbReference type="OrthoDB" id="443402at2759"/>
<accession>A0A8H7ATE7</accession>
<name>A0A8H7ATE7_9EURO</name>
<evidence type="ECO:0000313" key="2">
    <source>
        <dbReference type="EMBL" id="KAF7510815.1"/>
    </source>
</evidence>
<dbReference type="AlphaFoldDB" id="A0A8H7ATE7"/>
<dbReference type="PANTHER" id="PTHR10039:SF5">
    <property type="entry name" value="NACHT DOMAIN-CONTAINING PROTEIN"/>
    <property type="match status" value="1"/>
</dbReference>